<reference evidence="1" key="2">
    <citation type="submission" date="2023-02" db="EMBL/GenBank/DDBJ databases">
        <authorList>
            <person name="Swenson N.G."/>
            <person name="Wegrzyn J.L."/>
            <person name="Mcevoy S.L."/>
        </authorList>
    </citation>
    <scope>NUCLEOTIDE SEQUENCE</scope>
    <source>
        <strain evidence="1">91603</strain>
        <tissue evidence="1">Leaf</tissue>
    </source>
</reference>
<proteinExistence type="predicted"/>
<accession>A0AAD5NJW4</accession>
<evidence type="ECO:0000313" key="1">
    <source>
        <dbReference type="EMBL" id="KAI9162384.1"/>
    </source>
</evidence>
<reference evidence="1" key="1">
    <citation type="journal article" date="2022" name="Plant J.">
        <title>Strategies of tolerance reflected in two North American maple genomes.</title>
        <authorList>
            <person name="McEvoy S.L."/>
            <person name="Sezen U.U."/>
            <person name="Trouern-Trend A."/>
            <person name="McMahon S.M."/>
            <person name="Schaberg P.G."/>
            <person name="Yang J."/>
            <person name="Wegrzyn J.L."/>
            <person name="Swenson N.G."/>
        </authorList>
    </citation>
    <scope>NUCLEOTIDE SEQUENCE</scope>
    <source>
        <strain evidence="1">91603</strain>
    </source>
</reference>
<gene>
    <name evidence="1" type="ORF">LWI28_026768</name>
</gene>
<protein>
    <submittedName>
        <fullName evidence="1">Uncharacterized protein</fullName>
    </submittedName>
</protein>
<dbReference type="Proteomes" id="UP001064489">
    <property type="component" value="Chromosome 2"/>
</dbReference>
<comment type="caution">
    <text evidence="1">The sequence shown here is derived from an EMBL/GenBank/DDBJ whole genome shotgun (WGS) entry which is preliminary data.</text>
</comment>
<sequence>MFNTYSTFGLLTSRLCLGGKSRDTFCRWILLWKGQVPPEYPYKPPGIIMITHSLPMDESLNPMWSISRTTYNLHSYHSGSVNTSAAESNVWQRHLLLSIVRTQHSGNCSWCMRRYIISNDFLSNKFWNSNQLSCQKKKIRVLRWKNLNLSRHLFILTTWNIYTTKLIKQAMMNKSPTYLDYEQVTMVSMNLILSWISHSSWKRQDNMRKK</sequence>
<name>A0AAD5NJW4_ACENE</name>
<keyword evidence="2" id="KW-1185">Reference proteome</keyword>
<dbReference type="AlphaFoldDB" id="A0AAD5NJW4"/>
<dbReference type="EMBL" id="JAJSOW010000106">
    <property type="protein sequence ID" value="KAI9162384.1"/>
    <property type="molecule type" value="Genomic_DNA"/>
</dbReference>
<organism evidence="1 2">
    <name type="scientific">Acer negundo</name>
    <name type="common">Box elder</name>
    <dbReference type="NCBI Taxonomy" id="4023"/>
    <lineage>
        <taxon>Eukaryota</taxon>
        <taxon>Viridiplantae</taxon>
        <taxon>Streptophyta</taxon>
        <taxon>Embryophyta</taxon>
        <taxon>Tracheophyta</taxon>
        <taxon>Spermatophyta</taxon>
        <taxon>Magnoliopsida</taxon>
        <taxon>eudicotyledons</taxon>
        <taxon>Gunneridae</taxon>
        <taxon>Pentapetalae</taxon>
        <taxon>rosids</taxon>
        <taxon>malvids</taxon>
        <taxon>Sapindales</taxon>
        <taxon>Sapindaceae</taxon>
        <taxon>Hippocastanoideae</taxon>
        <taxon>Acereae</taxon>
        <taxon>Acer</taxon>
    </lineage>
</organism>
<evidence type="ECO:0000313" key="2">
    <source>
        <dbReference type="Proteomes" id="UP001064489"/>
    </source>
</evidence>